<reference evidence="6 7" key="1">
    <citation type="submission" date="2018-09" db="EMBL/GenBank/DDBJ databases">
        <title>Marinorhizobium profundi gen. nov., sp. nov., isolated from a deep-sea sediment sample from the New Britain Trench and proposal of Marinorhizobiaceae fam. nov. in the order Rhizobiales of the class Alphaproteobacteria.</title>
        <authorList>
            <person name="Cao J."/>
        </authorList>
    </citation>
    <scope>NUCLEOTIDE SEQUENCE [LARGE SCALE GENOMIC DNA]</scope>
    <source>
        <strain evidence="6 7">WS11</strain>
    </source>
</reference>
<proteinExistence type="inferred from homology"/>
<dbReference type="GO" id="GO:0043565">
    <property type="term" value="F:sequence-specific DNA binding"/>
    <property type="evidence" value="ECO:0007669"/>
    <property type="project" value="TreeGrafter"/>
</dbReference>
<dbReference type="Gene3D" id="1.10.10.10">
    <property type="entry name" value="Winged helix-like DNA-binding domain superfamily/Winged helix DNA-binding domain"/>
    <property type="match status" value="1"/>
</dbReference>
<dbReference type="FunFam" id="1.10.10.10:FF:000001">
    <property type="entry name" value="LysR family transcriptional regulator"/>
    <property type="match status" value="1"/>
</dbReference>
<dbReference type="SUPFAM" id="SSF46785">
    <property type="entry name" value="Winged helix' DNA-binding domain"/>
    <property type="match status" value="1"/>
</dbReference>
<organism evidence="6 7">
    <name type="scientific">Georhizobium profundi</name>
    <dbReference type="NCBI Taxonomy" id="2341112"/>
    <lineage>
        <taxon>Bacteria</taxon>
        <taxon>Pseudomonadati</taxon>
        <taxon>Pseudomonadota</taxon>
        <taxon>Alphaproteobacteria</taxon>
        <taxon>Hyphomicrobiales</taxon>
        <taxon>Rhizobiaceae</taxon>
        <taxon>Georhizobium</taxon>
    </lineage>
</organism>
<dbReference type="Pfam" id="PF00126">
    <property type="entry name" value="HTH_1"/>
    <property type="match status" value="1"/>
</dbReference>
<dbReference type="InterPro" id="IPR005119">
    <property type="entry name" value="LysR_subst-bd"/>
</dbReference>
<evidence type="ECO:0000256" key="4">
    <source>
        <dbReference type="ARBA" id="ARBA00023163"/>
    </source>
</evidence>
<evidence type="ECO:0000256" key="1">
    <source>
        <dbReference type="ARBA" id="ARBA00009437"/>
    </source>
</evidence>
<sequence length="294" mass="32045">MTDMTLSQIRLLVEIVEQGSFRAAAMRLDLPPSTLSRQVAGLETRLGVRLFNRTTRSVALTEDGAAFLARATPALREIESAMTEMTARRAEPGGLLRINGSGSGLALLLPVIARLQWRYPGVEIDLVEDGQLSDIVAHGFDAGLRLTEDVPRDMVAVPVGPDQRFIVVGAPDYLKRVPAPQRPADLLDHACIRARRPSGRLIQWEFASKGHEITVPVTGRLILGNNTLALEAARLGCGLAYVTEQAASADLIAGRLVAVLDDWCASFPGICLYYPKQRATSVTLRALIFEIRRQ</sequence>
<dbReference type="InterPro" id="IPR036390">
    <property type="entry name" value="WH_DNA-bd_sf"/>
</dbReference>
<keyword evidence="4" id="KW-0804">Transcription</keyword>
<comment type="similarity">
    <text evidence="1">Belongs to the LysR transcriptional regulatory family.</text>
</comment>
<dbReference type="PANTHER" id="PTHR30537:SF1">
    <property type="entry name" value="HTH-TYPE TRANSCRIPTIONAL REGULATOR PGRR"/>
    <property type="match status" value="1"/>
</dbReference>
<dbReference type="OrthoDB" id="9813056at2"/>
<dbReference type="InterPro" id="IPR058163">
    <property type="entry name" value="LysR-type_TF_proteobact-type"/>
</dbReference>
<dbReference type="GO" id="GO:0003700">
    <property type="term" value="F:DNA-binding transcription factor activity"/>
    <property type="evidence" value="ECO:0007669"/>
    <property type="project" value="InterPro"/>
</dbReference>
<dbReference type="AlphaFoldDB" id="A0A3S9B033"/>
<evidence type="ECO:0000259" key="5">
    <source>
        <dbReference type="PROSITE" id="PS50931"/>
    </source>
</evidence>
<evidence type="ECO:0000313" key="6">
    <source>
        <dbReference type="EMBL" id="AZN70275.1"/>
    </source>
</evidence>
<dbReference type="PROSITE" id="PS50931">
    <property type="entry name" value="HTH_LYSR"/>
    <property type="match status" value="1"/>
</dbReference>
<accession>A0A3S9B033</accession>
<gene>
    <name evidence="6" type="ORF">D5400_02370</name>
</gene>
<dbReference type="InterPro" id="IPR000847">
    <property type="entry name" value="LysR_HTH_N"/>
</dbReference>
<evidence type="ECO:0000313" key="7">
    <source>
        <dbReference type="Proteomes" id="UP000268192"/>
    </source>
</evidence>
<dbReference type="PANTHER" id="PTHR30537">
    <property type="entry name" value="HTH-TYPE TRANSCRIPTIONAL REGULATOR"/>
    <property type="match status" value="1"/>
</dbReference>
<keyword evidence="7" id="KW-1185">Reference proteome</keyword>
<feature type="domain" description="HTH lysR-type" evidence="5">
    <location>
        <begin position="4"/>
        <end position="61"/>
    </location>
</feature>
<dbReference type="GO" id="GO:0006351">
    <property type="term" value="P:DNA-templated transcription"/>
    <property type="evidence" value="ECO:0007669"/>
    <property type="project" value="TreeGrafter"/>
</dbReference>
<keyword evidence="3" id="KW-0238">DNA-binding</keyword>
<dbReference type="EMBL" id="CP032509">
    <property type="protein sequence ID" value="AZN70275.1"/>
    <property type="molecule type" value="Genomic_DNA"/>
</dbReference>
<evidence type="ECO:0000256" key="2">
    <source>
        <dbReference type="ARBA" id="ARBA00023015"/>
    </source>
</evidence>
<dbReference type="InterPro" id="IPR036388">
    <property type="entry name" value="WH-like_DNA-bd_sf"/>
</dbReference>
<dbReference type="KEGG" id="abaw:D5400_02370"/>
<keyword evidence="2" id="KW-0805">Transcription regulation</keyword>
<name>A0A3S9B033_9HYPH</name>
<protein>
    <submittedName>
        <fullName evidence="6">LysR family transcriptional regulator</fullName>
    </submittedName>
</protein>
<dbReference type="SUPFAM" id="SSF53850">
    <property type="entry name" value="Periplasmic binding protein-like II"/>
    <property type="match status" value="1"/>
</dbReference>
<dbReference type="Proteomes" id="UP000268192">
    <property type="component" value="Chromosome"/>
</dbReference>
<dbReference type="Gene3D" id="3.40.190.290">
    <property type="match status" value="1"/>
</dbReference>
<evidence type="ECO:0000256" key="3">
    <source>
        <dbReference type="ARBA" id="ARBA00023125"/>
    </source>
</evidence>
<dbReference type="Pfam" id="PF03466">
    <property type="entry name" value="LysR_substrate"/>
    <property type="match status" value="1"/>
</dbReference>